<evidence type="ECO:0000313" key="3">
    <source>
        <dbReference type="EMBL" id="MER7181141.1"/>
    </source>
</evidence>
<keyword evidence="2" id="KW-0812">Transmembrane</keyword>
<feature type="transmembrane region" description="Helical" evidence="2">
    <location>
        <begin position="161"/>
        <end position="183"/>
    </location>
</feature>
<dbReference type="RefSeq" id="WP_350781731.1">
    <property type="nucleotide sequence ID" value="NZ_JBEPEK010000104.1"/>
</dbReference>
<accession>A0ABV1WWL2</accession>
<feature type="region of interest" description="Disordered" evidence="1">
    <location>
        <begin position="1"/>
        <end position="156"/>
    </location>
</feature>
<evidence type="ECO:0000256" key="1">
    <source>
        <dbReference type="SAM" id="MobiDB-lite"/>
    </source>
</evidence>
<feature type="region of interest" description="Disordered" evidence="1">
    <location>
        <begin position="187"/>
        <end position="237"/>
    </location>
</feature>
<feature type="region of interest" description="Disordered" evidence="1">
    <location>
        <begin position="512"/>
        <end position="531"/>
    </location>
</feature>
<evidence type="ECO:0000313" key="4">
    <source>
        <dbReference type="Proteomes" id="UP001474181"/>
    </source>
</evidence>
<feature type="compositionally biased region" description="Gly residues" evidence="1">
    <location>
        <begin position="187"/>
        <end position="203"/>
    </location>
</feature>
<evidence type="ECO:0000256" key="2">
    <source>
        <dbReference type="SAM" id="Phobius"/>
    </source>
</evidence>
<organism evidence="3 4">
    <name type="scientific">Streptomyces hyaluromycini</name>
    <dbReference type="NCBI Taxonomy" id="1377993"/>
    <lineage>
        <taxon>Bacteria</taxon>
        <taxon>Bacillati</taxon>
        <taxon>Actinomycetota</taxon>
        <taxon>Actinomycetes</taxon>
        <taxon>Kitasatosporales</taxon>
        <taxon>Streptomycetaceae</taxon>
        <taxon>Streptomyces</taxon>
    </lineage>
</organism>
<comment type="caution">
    <text evidence="3">The sequence shown here is derived from an EMBL/GenBank/DDBJ whole genome shotgun (WGS) entry which is preliminary data.</text>
</comment>
<sequence>MKSERPENDDDAAAGGTGEPPEARQATESPKAAAAAEADAQAGAESAEGAVTEVPEPDEAPAAGAAAEPGVIPEPEEAHEPDVAPAADAAPEPEESPAEPDVAELSQAADAPDAPHAPESPESPEAETETGSGTGTGTKAEAEADEEAEAGHPVPRRRSPALVIASVAAAVLLVGGGGAYLAASTGSGAGSGSGGGTAAGTSGGSTPPPLALDGYSSGGNGIAPGEPDPYGVTYKASGTLPAGPGSATVYQPSGEVSKDRVAALAKALGVEGTPVAEGQVWKVGTDNDGSGGSLQVNRAAPGIWTYSRYAPGTDNCKRGLVCTQDPVAPAGDPVSAGDAEKAAAPVLKALGQDTAKLDASQVMGAQRVVNADPVVGGLPTYGWTTGLTVSKQGEVVGGNGMLATPAKGDTYPVLSAAKTLALMNAAPGSDHRMGVGGCASPVPLKDRLEKPCAASTPPASSAVIEKAVFGLAAQSVAGRQALVPSWLFQVRGAADAYTVTYPAVDPEYLASAASPTPSASASTSAGSTKDVKVDGYTADGRDLTVAFTGGVCADYKATADESSEQVVVKVTATPWPDKICVMIAKQYHQTVRLDAPLDGRTVVGTDGKAVPKEKATTLNPQVG</sequence>
<gene>
    <name evidence="3" type="ORF">ABT404_16945</name>
</gene>
<feature type="compositionally biased region" description="Low complexity" evidence="1">
    <location>
        <begin position="103"/>
        <end position="114"/>
    </location>
</feature>
<dbReference type="EMBL" id="JBEPEK010000104">
    <property type="protein sequence ID" value="MER7181141.1"/>
    <property type="molecule type" value="Genomic_DNA"/>
</dbReference>
<reference evidence="3 4" key="1">
    <citation type="submission" date="2024-06" db="EMBL/GenBank/DDBJ databases">
        <title>The Natural Products Discovery Center: Release of the First 8490 Sequenced Strains for Exploring Actinobacteria Biosynthetic Diversity.</title>
        <authorList>
            <person name="Kalkreuter E."/>
            <person name="Kautsar S.A."/>
            <person name="Yang D."/>
            <person name="Bader C.D."/>
            <person name="Teijaro C.N."/>
            <person name="Fluegel L."/>
            <person name="Davis C.M."/>
            <person name="Simpson J.R."/>
            <person name="Lauterbach L."/>
            <person name="Steele A.D."/>
            <person name="Gui C."/>
            <person name="Meng S."/>
            <person name="Li G."/>
            <person name="Viehrig K."/>
            <person name="Ye F."/>
            <person name="Su P."/>
            <person name="Kiefer A.F."/>
            <person name="Nichols A."/>
            <person name="Cepeda A.J."/>
            <person name="Yan W."/>
            <person name="Fan B."/>
            <person name="Jiang Y."/>
            <person name="Adhikari A."/>
            <person name="Zheng C.-J."/>
            <person name="Schuster L."/>
            <person name="Cowan T.M."/>
            <person name="Smanski M.J."/>
            <person name="Chevrette M.G."/>
            <person name="De Carvalho L.P.S."/>
            <person name="Shen B."/>
        </authorList>
    </citation>
    <scope>NUCLEOTIDE SEQUENCE [LARGE SCALE GENOMIC DNA]</scope>
    <source>
        <strain evidence="3 4">NPDC000234</strain>
    </source>
</reference>
<feature type="compositionally biased region" description="Low complexity" evidence="1">
    <location>
        <begin position="32"/>
        <end position="73"/>
    </location>
</feature>
<feature type="compositionally biased region" description="Acidic residues" evidence="1">
    <location>
        <begin position="91"/>
        <end position="102"/>
    </location>
</feature>
<feature type="compositionally biased region" description="Low complexity" evidence="1">
    <location>
        <begin position="512"/>
        <end position="525"/>
    </location>
</feature>
<name>A0ABV1WWL2_9ACTN</name>
<dbReference type="Proteomes" id="UP001474181">
    <property type="component" value="Unassembled WGS sequence"/>
</dbReference>
<protein>
    <recommendedName>
        <fullName evidence="5">Large membrane protein</fullName>
    </recommendedName>
</protein>
<keyword evidence="2" id="KW-0472">Membrane</keyword>
<evidence type="ECO:0008006" key="5">
    <source>
        <dbReference type="Google" id="ProtNLM"/>
    </source>
</evidence>
<keyword evidence="4" id="KW-1185">Reference proteome</keyword>
<keyword evidence="2" id="KW-1133">Transmembrane helix</keyword>
<proteinExistence type="predicted"/>